<dbReference type="EMBL" id="JBIASD010000017">
    <property type="protein sequence ID" value="MFF3668849.1"/>
    <property type="molecule type" value="Genomic_DNA"/>
</dbReference>
<feature type="signal peptide" evidence="2">
    <location>
        <begin position="1"/>
        <end position="25"/>
    </location>
</feature>
<proteinExistence type="predicted"/>
<evidence type="ECO:0000256" key="2">
    <source>
        <dbReference type="SAM" id="SignalP"/>
    </source>
</evidence>
<dbReference type="RefSeq" id="WP_387414600.1">
    <property type="nucleotide sequence ID" value="NZ_JBIASD010000017.1"/>
</dbReference>
<reference evidence="3 4" key="1">
    <citation type="submission" date="2024-10" db="EMBL/GenBank/DDBJ databases">
        <title>The Natural Products Discovery Center: Release of the First 8490 Sequenced Strains for Exploring Actinobacteria Biosynthetic Diversity.</title>
        <authorList>
            <person name="Kalkreuter E."/>
            <person name="Kautsar S.A."/>
            <person name="Yang D."/>
            <person name="Bader C.D."/>
            <person name="Teijaro C.N."/>
            <person name="Fluegel L."/>
            <person name="Davis C.M."/>
            <person name="Simpson J.R."/>
            <person name="Lauterbach L."/>
            <person name="Steele A.D."/>
            <person name="Gui C."/>
            <person name="Meng S."/>
            <person name="Li G."/>
            <person name="Viehrig K."/>
            <person name="Ye F."/>
            <person name="Su P."/>
            <person name="Kiefer A.F."/>
            <person name="Nichols A."/>
            <person name="Cepeda A.J."/>
            <person name="Yan W."/>
            <person name="Fan B."/>
            <person name="Jiang Y."/>
            <person name="Adhikari A."/>
            <person name="Zheng C.-J."/>
            <person name="Schuster L."/>
            <person name="Cowan T.M."/>
            <person name="Smanski M.J."/>
            <person name="Chevrette M.G."/>
            <person name="De Carvalho L.P.S."/>
            <person name="Shen B."/>
        </authorList>
    </citation>
    <scope>NUCLEOTIDE SEQUENCE [LARGE SCALE GENOMIC DNA]</scope>
    <source>
        <strain evidence="3 4">NPDC002173</strain>
    </source>
</reference>
<evidence type="ECO:0000313" key="4">
    <source>
        <dbReference type="Proteomes" id="UP001602013"/>
    </source>
</evidence>
<organism evidence="3 4">
    <name type="scientific">Microtetraspora malaysiensis</name>
    <dbReference type="NCBI Taxonomy" id="161358"/>
    <lineage>
        <taxon>Bacteria</taxon>
        <taxon>Bacillati</taxon>
        <taxon>Actinomycetota</taxon>
        <taxon>Actinomycetes</taxon>
        <taxon>Streptosporangiales</taxon>
        <taxon>Streptosporangiaceae</taxon>
        <taxon>Microtetraspora</taxon>
    </lineage>
</organism>
<feature type="chain" id="PRO_5047267084" description="Secreted protein" evidence="2">
    <location>
        <begin position="26"/>
        <end position="164"/>
    </location>
</feature>
<keyword evidence="4" id="KW-1185">Reference proteome</keyword>
<gene>
    <name evidence="3" type="ORF">ACFYXI_24995</name>
</gene>
<keyword evidence="2" id="KW-0732">Signal</keyword>
<feature type="region of interest" description="Disordered" evidence="1">
    <location>
        <begin position="98"/>
        <end position="117"/>
    </location>
</feature>
<feature type="region of interest" description="Disordered" evidence="1">
    <location>
        <begin position="123"/>
        <end position="151"/>
    </location>
</feature>
<evidence type="ECO:0000313" key="3">
    <source>
        <dbReference type="EMBL" id="MFF3668849.1"/>
    </source>
</evidence>
<sequence length="164" mass="16898">MNSGAMKTKTLITLLAVGLPLTACGAQPEPRVATASGATASVAASPSAAGDGEVAFARCMRGEGIDIKDPTDGRFQVSSDIAEKEKMDAAMAKCGHLLPGGQGGKPSTQDLDSARKQAKCMRENGYPKFPDPDPSGRLQLDFGALGASPDDPKFKAAMEKCRAA</sequence>
<dbReference type="Proteomes" id="UP001602013">
    <property type="component" value="Unassembled WGS sequence"/>
</dbReference>
<evidence type="ECO:0008006" key="5">
    <source>
        <dbReference type="Google" id="ProtNLM"/>
    </source>
</evidence>
<evidence type="ECO:0000256" key="1">
    <source>
        <dbReference type="SAM" id="MobiDB-lite"/>
    </source>
</evidence>
<accession>A0ABW6SY22</accession>
<protein>
    <recommendedName>
        <fullName evidence="5">Secreted protein</fullName>
    </recommendedName>
</protein>
<name>A0ABW6SY22_9ACTN</name>
<comment type="caution">
    <text evidence="3">The sequence shown here is derived from an EMBL/GenBank/DDBJ whole genome shotgun (WGS) entry which is preliminary data.</text>
</comment>